<proteinExistence type="predicted"/>
<evidence type="ECO:0000313" key="1">
    <source>
        <dbReference type="EMBL" id="CAB5221792.1"/>
    </source>
</evidence>
<dbReference type="EMBL" id="LR798295">
    <property type="protein sequence ID" value="CAB5221792.1"/>
    <property type="molecule type" value="Genomic_DNA"/>
</dbReference>
<sequence length="1558" mass="167140">MPSNSTFNQNNNYASVASVYGFYDAPSDSLKLINDNLSSRNFNGFIPKNARQIDLYDVNEGKFNIEPGQYLEITDEYGQENFRIITQVRSDPEGSFYGSKTPTADESGTIDTSFSFKYPVGHARAGTPTDVFVDYMMPDGEAKTLTIVNTLDGANFPTTKVYAVRENWAGVVPGSKGWLVSSEGNAIFNNMHVRGRLEALSGDFVGNVTVNNKNMRIGSAVSTSVDPVTGSYENDGIFINNYNYWYDSGEFKVGDSDSTLSFDPDTSELLVTGKITAKTLNVGGANGIVYDGSSVTIGSDVTISADLTVNGLVVGQSPTLLKIDDNVSDINNLTTGTLVNDGLYVDRYNYWYSDGRFSVGNAVGTISFTTNPSEADTSLRVSDRLVVGTNASNNIQLVGGSTAANTFIRVGTGGYNTGTAKFYVDGDGKFSIAQKLRYTVADGLFVEGAINATSGTFLNTVNVGSATNTLKLTGTNTASTTAISSGTSTYKTGGIWMDASGRFSLGTDKLFFDGTDLTVTGNIVGGSFSIDANNFWNTAGHLGEFKVGDGTKGLYWNGTVLSVTGSITSGSGSIGGWTINPTSISSGNITLDSENDKIYIGTGTHANTNTGFYVDSTGKLSLSNQLIFNPANGYGQDDYAQLTIAGKIRGAIDSSTTISSNKIEVNLLQIDFNANGTATVDTDTNAFATGEYVVISGLTGSAIVGNGAFQITVIDNNTFTISGAWTIDQTFVSPVGAKVSLRELTMGLHPTEGTISDPFYHTSGIGVRLDKYNWWFTNNQFRVGTSDSYIKWNGTSLDVSGVINAKSGNFAGALTVNNGTMKIGTGVTTGKDGLRIDANNFWYSTGEFSVGGTNGITYTPGITGPDIVLGTDVKILGDITGASGSFSGNLVGGTIIGSTIRGSDVFANSAQIGGNAYGWIAGSGGLFSGTKESTSYLQSGFYSNEIIDIVQETQSGSSNIKRNLFIKTSKITSAQLEPDGITIKYISDNSFYKGEVINITGAADADYNGTNLVVEYALSGEFYVRRDRSGITPTSLSGMNATATSQTSVLGTMSGNSRSPYITFNNDIKSIEIGYELWIVTGSPTSWNASQFEYVGIVAEIVNSRLIKLRSTAPRIINNENFAISYVNSTVTMQFFGGLPAAGRKVSIETPGESEYAISGIFAKPDPTDDKVLTTKSIPPIFVAGTYLQKEFSGSPCFLSFSTGSNDNVQLNIKRIAALREENEIDPSSPFYNVKVYIDVADEDQVSVGDNILLSNMPLAYDLYYSLNSNYFPIIDITQETISGTTYAVLELYADGYLSFTTNPSPQAFTSYDISSYEVLNNTVTLTLSSNHVYSIGQVITIPTFDSRGYIDNRWTGEYVISDVPAANKISYQKVLPNSIDQTVPGDFDVIAYSYPLVQIYNNTKNYALWIGATSPDDAPFSVDTYGQNLKVKNIEVTGEVKGFYSDIIELDDFSGSFDGRNNAFEARYNQKELILDNPLRLVISLNGVVQSAFIQNREYVWQSGLVGFKGYTVDNGRIKFAESPPHGSTINARVFPGPQVNKKTRIYPFKAVDVALG</sequence>
<organism evidence="1">
    <name type="scientific">uncultured Caudovirales phage</name>
    <dbReference type="NCBI Taxonomy" id="2100421"/>
    <lineage>
        <taxon>Viruses</taxon>
        <taxon>Duplodnaviria</taxon>
        <taxon>Heunggongvirae</taxon>
        <taxon>Uroviricota</taxon>
        <taxon>Caudoviricetes</taxon>
        <taxon>Peduoviridae</taxon>
        <taxon>Maltschvirus</taxon>
        <taxon>Maltschvirus maltsch</taxon>
    </lineage>
</organism>
<name>A0A6J7WYJ1_9CAUD</name>
<protein>
    <submittedName>
        <fullName evidence="1">Uncharacterized protein</fullName>
    </submittedName>
</protein>
<gene>
    <name evidence="1" type="ORF">UFOVP359_71</name>
</gene>
<accession>A0A6J7WYJ1</accession>
<reference evidence="1" key="1">
    <citation type="submission" date="2020-05" db="EMBL/GenBank/DDBJ databases">
        <authorList>
            <person name="Chiriac C."/>
            <person name="Salcher M."/>
            <person name="Ghai R."/>
            <person name="Kavagutti S V."/>
        </authorList>
    </citation>
    <scope>NUCLEOTIDE SEQUENCE</scope>
</reference>